<evidence type="ECO:0000313" key="2">
    <source>
        <dbReference type="Proteomes" id="UP001221898"/>
    </source>
</evidence>
<keyword evidence="2" id="KW-1185">Reference proteome</keyword>
<gene>
    <name evidence="1" type="ORF">AAFF_G00210090</name>
</gene>
<dbReference type="Proteomes" id="UP001221898">
    <property type="component" value="Unassembled WGS sequence"/>
</dbReference>
<dbReference type="AlphaFoldDB" id="A0AAD7SX81"/>
<name>A0AAD7SX81_9TELE</name>
<accession>A0AAD7SX81</accession>
<protein>
    <submittedName>
        <fullName evidence="1">Uncharacterized protein</fullName>
    </submittedName>
</protein>
<dbReference type="EMBL" id="JAINUG010000028">
    <property type="protein sequence ID" value="KAJ8409968.1"/>
    <property type="molecule type" value="Genomic_DNA"/>
</dbReference>
<sequence>MRPKVWRPQGLSVIMKLSAVAMKLANFHALCLLQTREGRPRMTDWGKDSGNGSGIQQCGIAGMYKTTECHA</sequence>
<reference evidence="1" key="1">
    <citation type="journal article" date="2023" name="Science">
        <title>Genome structures resolve the early diversification of teleost fishes.</title>
        <authorList>
            <person name="Parey E."/>
            <person name="Louis A."/>
            <person name="Montfort J."/>
            <person name="Bouchez O."/>
            <person name="Roques C."/>
            <person name="Iampietro C."/>
            <person name="Lluch J."/>
            <person name="Castinel A."/>
            <person name="Donnadieu C."/>
            <person name="Desvignes T."/>
            <person name="Floi Bucao C."/>
            <person name="Jouanno E."/>
            <person name="Wen M."/>
            <person name="Mejri S."/>
            <person name="Dirks R."/>
            <person name="Jansen H."/>
            <person name="Henkel C."/>
            <person name="Chen W.J."/>
            <person name="Zahm M."/>
            <person name="Cabau C."/>
            <person name="Klopp C."/>
            <person name="Thompson A.W."/>
            <person name="Robinson-Rechavi M."/>
            <person name="Braasch I."/>
            <person name="Lecointre G."/>
            <person name="Bobe J."/>
            <person name="Postlethwait J.H."/>
            <person name="Berthelot C."/>
            <person name="Roest Crollius H."/>
            <person name="Guiguen Y."/>
        </authorList>
    </citation>
    <scope>NUCLEOTIDE SEQUENCE</scope>
    <source>
        <strain evidence="1">NC1722</strain>
    </source>
</reference>
<evidence type="ECO:0000313" key="1">
    <source>
        <dbReference type="EMBL" id="KAJ8409968.1"/>
    </source>
</evidence>
<comment type="caution">
    <text evidence="1">The sequence shown here is derived from an EMBL/GenBank/DDBJ whole genome shotgun (WGS) entry which is preliminary data.</text>
</comment>
<proteinExistence type="predicted"/>
<organism evidence="1 2">
    <name type="scientific">Aldrovandia affinis</name>
    <dbReference type="NCBI Taxonomy" id="143900"/>
    <lineage>
        <taxon>Eukaryota</taxon>
        <taxon>Metazoa</taxon>
        <taxon>Chordata</taxon>
        <taxon>Craniata</taxon>
        <taxon>Vertebrata</taxon>
        <taxon>Euteleostomi</taxon>
        <taxon>Actinopterygii</taxon>
        <taxon>Neopterygii</taxon>
        <taxon>Teleostei</taxon>
        <taxon>Notacanthiformes</taxon>
        <taxon>Halosauridae</taxon>
        <taxon>Aldrovandia</taxon>
    </lineage>
</organism>